<feature type="compositionally biased region" description="Polar residues" evidence="1">
    <location>
        <begin position="448"/>
        <end position="457"/>
    </location>
</feature>
<feature type="region of interest" description="Disordered" evidence="1">
    <location>
        <begin position="394"/>
        <end position="416"/>
    </location>
</feature>
<feature type="compositionally biased region" description="Basic and acidic residues" evidence="1">
    <location>
        <begin position="638"/>
        <end position="648"/>
    </location>
</feature>
<feature type="region of interest" description="Disordered" evidence="1">
    <location>
        <begin position="638"/>
        <end position="661"/>
    </location>
</feature>
<feature type="compositionally biased region" description="Low complexity" evidence="1">
    <location>
        <begin position="7"/>
        <end position="20"/>
    </location>
</feature>
<keyword evidence="3" id="KW-1185">Reference proteome</keyword>
<proteinExistence type="predicted"/>
<feature type="region of interest" description="Disordered" evidence="1">
    <location>
        <begin position="448"/>
        <end position="541"/>
    </location>
</feature>
<evidence type="ECO:0008006" key="4">
    <source>
        <dbReference type="Google" id="ProtNLM"/>
    </source>
</evidence>
<name>A0AAV5AC29_9AGAM</name>
<feature type="compositionally biased region" description="Polar residues" evidence="1">
    <location>
        <begin position="21"/>
        <end position="30"/>
    </location>
</feature>
<feature type="region of interest" description="Disordered" evidence="1">
    <location>
        <begin position="134"/>
        <end position="154"/>
    </location>
</feature>
<evidence type="ECO:0000313" key="3">
    <source>
        <dbReference type="Proteomes" id="UP001050691"/>
    </source>
</evidence>
<organism evidence="2 3">
    <name type="scientific">Clathrus columnatus</name>
    <dbReference type="NCBI Taxonomy" id="1419009"/>
    <lineage>
        <taxon>Eukaryota</taxon>
        <taxon>Fungi</taxon>
        <taxon>Dikarya</taxon>
        <taxon>Basidiomycota</taxon>
        <taxon>Agaricomycotina</taxon>
        <taxon>Agaricomycetes</taxon>
        <taxon>Phallomycetidae</taxon>
        <taxon>Phallales</taxon>
        <taxon>Clathraceae</taxon>
        <taxon>Clathrus</taxon>
    </lineage>
</organism>
<dbReference type="Proteomes" id="UP001050691">
    <property type="component" value="Unassembled WGS sequence"/>
</dbReference>
<feature type="compositionally biased region" description="Basic and acidic residues" evidence="1">
    <location>
        <begin position="528"/>
        <end position="537"/>
    </location>
</feature>
<protein>
    <recommendedName>
        <fullName evidence="4">C2H2-type domain-containing protein</fullName>
    </recommendedName>
</protein>
<evidence type="ECO:0000313" key="2">
    <source>
        <dbReference type="EMBL" id="GJJ10198.1"/>
    </source>
</evidence>
<comment type="caution">
    <text evidence="2">The sequence shown here is derived from an EMBL/GenBank/DDBJ whole genome shotgun (WGS) entry which is preliminary data.</text>
</comment>
<sequence length="661" mass="73546">MSFTNRPSSSVSPSNTVVNVETQSTISPSHDPSFYREDSISHWNWDESLPFSDTLLSTFSALPSSNGNDQRGDLDVEVESSYGGLYYHTEEFLETLTSRDPSRFDDPSRTCSPIPLTCTSDGINFDPQRVKFDPQNNHPGPIHIRPLPRGVDTSSAKNASMSVFRETVTRTPQQFLNMYHTLNTLVNMEDELAATAQPANPLEAQEPWSHLPADMANELPSLPELSTISKPQGPPGPCMTYQDFKDACNNLLTLNAEYGAQIPQNAVDALPPSAFLKQSSEHNTTNYFAATQTPLGSGQGDHDFHFLSPDTNDYMGELQSVVQGAPCNDVDWDGDHCMNMQQLSAEQDHAFNPSGDYFTNYSSNNPPTSLPNHMVVDIPTWGGNLDNAHPLLQSTNYASSSSHGTSSQPPLRNPANQFRIVGPEFNMFQPTPNQFVLSTVGQLPENISFPQLPTTHPSHPALHQPLQPLVPDTLSTPQTPQKRKREEKGGNRVPAATPRPLKRQMVADAASTRPDISRALPSVDSLPPDDHRRKEPYTRGSNKKYTCQYPVGLNETCGVVILLKRGQRNWKRHLRTHAKKEMDMLERGVIDTNSEKIYALLWADKITVRCPDSDCTFSTNVWRTDGVLDEHLAKFHPDRYREKMERQSQRGSGKGKGKKNG</sequence>
<evidence type="ECO:0000256" key="1">
    <source>
        <dbReference type="SAM" id="MobiDB-lite"/>
    </source>
</evidence>
<gene>
    <name evidence="2" type="ORF">Clacol_004424</name>
</gene>
<accession>A0AAV5AC29</accession>
<feature type="compositionally biased region" description="Low complexity" evidence="1">
    <location>
        <begin position="394"/>
        <end position="407"/>
    </location>
</feature>
<reference evidence="2" key="1">
    <citation type="submission" date="2021-10" db="EMBL/GenBank/DDBJ databases">
        <title>De novo Genome Assembly of Clathrus columnatus (Basidiomycota, Fungi) Using Illumina and Nanopore Sequence Data.</title>
        <authorList>
            <person name="Ogiso-Tanaka E."/>
            <person name="Itagaki H."/>
            <person name="Hosoya T."/>
            <person name="Hosaka K."/>
        </authorList>
    </citation>
    <scope>NUCLEOTIDE SEQUENCE</scope>
    <source>
        <strain evidence="2">MO-923</strain>
    </source>
</reference>
<dbReference type="EMBL" id="BPWL01000005">
    <property type="protein sequence ID" value="GJJ10198.1"/>
    <property type="molecule type" value="Genomic_DNA"/>
</dbReference>
<feature type="region of interest" description="Disordered" evidence="1">
    <location>
        <begin position="1"/>
        <end position="31"/>
    </location>
</feature>
<dbReference type="AlphaFoldDB" id="A0AAV5AC29"/>